<accession>A0A449C3V6</accession>
<gene>
    <name evidence="1" type="primary">g194c</name>
</gene>
<keyword evidence="2" id="KW-1185">Reference proteome</keyword>
<organism evidence="1 2">
    <name type="scientific">Yersinia phage fPS-90</name>
    <dbReference type="NCBI Taxonomy" id="2052932"/>
    <lineage>
        <taxon>Viruses</taxon>
        <taxon>Duplodnaviria</taxon>
        <taxon>Heunggongvirae</taxon>
        <taxon>Uroviricota</taxon>
        <taxon>Caudoviricetes</taxon>
        <taxon>Pantevenvirales</taxon>
        <taxon>Straboviridae</taxon>
        <taxon>Tevenvirinae</taxon>
        <taxon>Tequatrovirus</taxon>
        <taxon>Tequatrovirus fps90</taxon>
    </lineage>
</organism>
<protein>
    <submittedName>
        <fullName evidence="1">RNA polymerase-ADP-ribosyltransferase Alt</fullName>
    </submittedName>
</protein>
<name>A0A449C3V6_9CAUD</name>
<dbReference type="GeneID" id="65108724"/>
<dbReference type="RefSeq" id="YP_010091229.1">
    <property type="nucleotide sequence ID" value="NC_055723.1"/>
</dbReference>
<evidence type="ECO:0000313" key="2">
    <source>
        <dbReference type="Proteomes" id="UP000319789"/>
    </source>
</evidence>
<reference evidence="1 2" key="1">
    <citation type="submission" date="2019-02" db="EMBL/GenBank/DDBJ databases">
        <authorList>
            <person name="Skurnik M."/>
        </authorList>
    </citation>
    <scope>NUCLEOTIDE SEQUENCE [LARGE SCALE GENOMIC DNA]</scope>
</reference>
<dbReference type="GO" id="GO:0016740">
    <property type="term" value="F:transferase activity"/>
    <property type="evidence" value="ECO:0007669"/>
    <property type="project" value="UniProtKB-KW"/>
</dbReference>
<dbReference type="EMBL" id="LR215723">
    <property type="protein sequence ID" value="VEV89039.1"/>
    <property type="molecule type" value="Genomic_DNA"/>
</dbReference>
<proteinExistence type="predicted"/>
<dbReference type="KEGG" id="vg:65108724"/>
<keyword evidence="1" id="KW-0808">Transferase</keyword>
<evidence type="ECO:0000313" key="1">
    <source>
        <dbReference type="EMBL" id="VEV89039.1"/>
    </source>
</evidence>
<sequence>MLPGFRFCTYTSGGDTNKNVKPGDKMMHIVMIGVNEKLSLVKLRNLGGNPIGVINAVFDTALQTMKQYKIDACLFRVLKSSKCSLQVPRVVL</sequence>
<dbReference type="Proteomes" id="UP000319789">
    <property type="component" value="Segment"/>
</dbReference>